<dbReference type="CDD" id="cd01335">
    <property type="entry name" value="Radical_SAM"/>
    <property type="match status" value="1"/>
</dbReference>
<evidence type="ECO:0000256" key="8">
    <source>
        <dbReference type="HAMAP-Rule" id="MF_00917"/>
    </source>
</evidence>
<evidence type="ECO:0000256" key="2">
    <source>
        <dbReference type="ARBA" id="ARBA00022691"/>
    </source>
</evidence>
<comment type="catalytic activity">
    <reaction evidence="8">
        <text>6-carboxy-5,6,7,8-tetrahydropterin + H(+) = 7-carboxy-7-carbaguanine + NH4(+)</text>
        <dbReference type="Rhea" id="RHEA:27974"/>
        <dbReference type="ChEBI" id="CHEBI:15378"/>
        <dbReference type="ChEBI" id="CHEBI:28938"/>
        <dbReference type="ChEBI" id="CHEBI:61032"/>
        <dbReference type="ChEBI" id="CHEBI:61036"/>
        <dbReference type="EC" id="4.3.99.3"/>
    </reaction>
</comment>
<name>A0ABS2G287_FUSMR</name>
<dbReference type="SFLD" id="SFLDS00029">
    <property type="entry name" value="Radical_SAM"/>
    <property type="match status" value="1"/>
</dbReference>
<dbReference type="EMBL" id="JACJLT010000037">
    <property type="protein sequence ID" value="MBM6875115.1"/>
    <property type="molecule type" value="Genomic_DNA"/>
</dbReference>
<keyword evidence="4 8" id="KW-0460">Magnesium</keyword>
<evidence type="ECO:0000313" key="11">
    <source>
        <dbReference type="Proteomes" id="UP000728968"/>
    </source>
</evidence>
<proteinExistence type="inferred from homology"/>
<keyword evidence="3 8" id="KW-0479">Metal-binding</keyword>
<keyword evidence="7 8" id="KW-0456">Lyase</keyword>
<dbReference type="EC" id="4.3.99.3" evidence="8"/>
<feature type="binding site" evidence="8">
    <location>
        <position position="74"/>
    </location>
    <ligand>
        <name>substrate</name>
    </ligand>
</feature>
<dbReference type="InterPro" id="IPR013785">
    <property type="entry name" value="Aldolase_TIM"/>
</dbReference>
<evidence type="ECO:0000313" key="10">
    <source>
        <dbReference type="EMBL" id="MBM6875115.1"/>
    </source>
</evidence>
<dbReference type="InterPro" id="IPR058240">
    <property type="entry name" value="rSAM_sf"/>
</dbReference>
<comment type="cofactor">
    <cofactor evidence="8">
        <name>[4Fe-4S] cluster</name>
        <dbReference type="ChEBI" id="CHEBI:49883"/>
    </cofactor>
    <text evidence="8">Binds 1 [4Fe-4S] cluster. The cluster is coordinated with 3 cysteines and an exchangeable S-adenosyl-L-methionine.</text>
</comment>
<dbReference type="HAMAP" id="MF_00917">
    <property type="entry name" value="QueE"/>
    <property type="match status" value="1"/>
</dbReference>
<evidence type="ECO:0000259" key="9">
    <source>
        <dbReference type="PROSITE" id="PS51918"/>
    </source>
</evidence>
<dbReference type="InterPro" id="IPR024924">
    <property type="entry name" value="7-CO-7-deazaguanine_synth-like"/>
</dbReference>
<keyword evidence="6 8" id="KW-0411">Iron-sulfur</keyword>
<accession>A0ABS2G287</accession>
<keyword evidence="11" id="KW-1185">Reference proteome</keyword>
<feature type="domain" description="Radical SAM core" evidence="9">
    <location>
        <begin position="19"/>
        <end position="217"/>
    </location>
</feature>
<keyword evidence="8" id="KW-0671">Queuosine biosynthesis</keyword>
<dbReference type="PANTHER" id="PTHR42836:SF1">
    <property type="entry name" value="7-CARBOXY-7-DEAZAGUANINE SYNTHASE"/>
    <property type="match status" value="1"/>
</dbReference>
<dbReference type="PANTHER" id="PTHR42836">
    <property type="entry name" value="7-CARBOXY-7-DEAZAGUANINE SYNTHASE"/>
    <property type="match status" value="1"/>
</dbReference>
<dbReference type="Pfam" id="PF04055">
    <property type="entry name" value="Radical_SAM"/>
    <property type="match status" value="1"/>
</dbReference>
<dbReference type="SUPFAM" id="SSF102114">
    <property type="entry name" value="Radical SAM enzymes"/>
    <property type="match status" value="1"/>
</dbReference>
<keyword evidence="5 8" id="KW-0408">Iron</keyword>
<dbReference type="RefSeq" id="WP_204716065.1">
    <property type="nucleotide sequence ID" value="NZ_JACJLT010000037.1"/>
</dbReference>
<feature type="binding site" evidence="8">
    <location>
        <begin position="13"/>
        <end position="15"/>
    </location>
    <ligand>
        <name>substrate</name>
    </ligand>
</feature>
<feature type="binding site" evidence="8">
    <location>
        <position position="41"/>
    </location>
    <ligand>
        <name>Mg(2+)</name>
        <dbReference type="ChEBI" id="CHEBI:18420"/>
    </ligand>
</feature>
<keyword evidence="1 8" id="KW-0004">4Fe-4S</keyword>
<dbReference type="NCBIfam" id="TIGR03963">
    <property type="entry name" value="rSAM_QueE_Clost"/>
    <property type="match status" value="1"/>
</dbReference>
<comment type="function">
    <text evidence="8">Catalyzes the complex heterocyclic radical-mediated conversion of 6-carboxy-5,6,7,8-tetrahydropterin (CPH4) to 7-carboxy-7-deazaguanine (CDG), a step common to the biosynthetic pathways of all 7-deazapurine-containing compounds.</text>
</comment>
<evidence type="ECO:0000256" key="5">
    <source>
        <dbReference type="ARBA" id="ARBA00023004"/>
    </source>
</evidence>
<comment type="pathway">
    <text evidence="8">Purine metabolism; 7-cyano-7-deazaguanine biosynthesis.</text>
</comment>
<feature type="binding site" evidence="8">
    <location>
        <position position="39"/>
    </location>
    <ligand>
        <name>[4Fe-4S] cluster</name>
        <dbReference type="ChEBI" id="CHEBI:49883"/>
        <note>4Fe-4S-S-AdoMet</note>
    </ligand>
</feature>
<dbReference type="PIRSF" id="PIRSF000370">
    <property type="entry name" value="QueE"/>
    <property type="match status" value="1"/>
</dbReference>
<dbReference type="InterPro" id="IPR023868">
    <property type="entry name" value="7-CO-7-deazaGua_synth_put_Clo"/>
</dbReference>
<feature type="binding site" evidence="8">
    <location>
        <position position="76"/>
    </location>
    <ligand>
        <name>S-adenosyl-L-methionine</name>
        <dbReference type="ChEBI" id="CHEBI:59789"/>
    </ligand>
</feature>
<protein>
    <recommendedName>
        <fullName evidence="8">7-carboxy-7-deazaguanine synthase</fullName>
        <shortName evidence="8">CDG synthase</shortName>
        <ecNumber evidence="8">4.3.99.3</ecNumber>
    </recommendedName>
    <alternativeName>
        <fullName evidence="8">Queuosine biosynthesis protein QueE</fullName>
    </alternativeName>
</protein>
<evidence type="ECO:0000256" key="7">
    <source>
        <dbReference type="ARBA" id="ARBA00023239"/>
    </source>
</evidence>
<comment type="cofactor">
    <cofactor evidence="8">
        <name>Mg(2+)</name>
        <dbReference type="ChEBI" id="CHEBI:18420"/>
    </cofactor>
</comment>
<feature type="binding site" evidence="8">
    <location>
        <begin position="38"/>
        <end position="40"/>
    </location>
    <ligand>
        <name>S-adenosyl-L-methionine</name>
        <dbReference type="ChEBI" id="CHEBI:59789"/>
    </ligand>
</feature>
<feature type="binding site" evidence="8">
    <location>
        <position position="36"/>
    </location>
    <ligand>
        <name>[4Fe-4S] cluster</name>
        <dbReference type="ChEBI" id="CHEBI:49883"/>
        <note>4Fe-4S-S-AdoMet</note>
    </ligand>
</feature>
<evidence type="ECO:0000256" key="3">
    <source>
        <dbReference type="ARBA" id="ARBA00022723"/>
    </source>
</evidence>
<evidence type="ECO:0000256" key="4">
    <source>
        <dbReference type="ARBA" id="ARBA00022842"/>
    </source>
</evidence>
<dbReference type="PROSITE" id="PS51918">
    <property type="entry name" value="RADICAL_SAM"/>
    <property type="match status" value="1"/>
</dbReference>
<reference evidence="10 11" key="1">
    <citation type="journal article" date="2021" name="Sci. Rep.">
        <title>The distribution of antibiotic resistance genes in chicken gut microbiota commensals.</title>
        <authorList>
            <person name="Juricova H."/>
            <person name="Matiasovicova J."/>
            <person name="Kubasova T."/>
            <person name="Cejkova D."/>
            <person name="Rychlik I."/>
        </authorList>
    </citation>
    <scope>NUCLEOTIDE SEQUENCE [LARGE SCALE GENOMIC DNA]</scope>
    <source>
        <strain evidence="10 11">An425</strain>
    </source>
</reference>
<keyword evidence="2 8" id="KW-0949">S-adenosyl-L-methionine</keyword>
<feature type="binding site" evidence="8">
    <location>
        <position position="28"/>
    </location>
    <ligand>
        <name>substrate</name>
    </ligand>
</feature>
<evidence type="ECO:0000256" key="6">
    <source>
        <dbReference type="ARBA" id="ARBA00023014"/>
    </source>
</evidence>
<comment type="subunit">
    <text evidence="8">Homodimer.</text>
</comment>
<comment type="cofactor">
    <cofactor evidence="8">
        <name>S-adenosyl-L-methionine</name>
        <dbReference type="ChEBI" id="CHEBI:59789"/>
    </cofactor>
    <text evidence="8">Binds 1 S-adenosyl-L-methionine per subunit.</text>
</comment>
<dbReference type="InterPro" id="IPR007197">
    <property type="entry name" value="rSAM"/>
</dbReference>
<comment type="caution">
    <text evidence="8">Lacks conserved residue(s) required for the propagation of feature annotation.</text>
</comment>
<comment type="caution">
    <text evidence="10">The sequence shown here is derived from an EMBL/GenBank/DDBJ whole genome shotgun (WGS) entry which is preliminary data.</text>
</comment>
<dbReference type="Gene3D" id="3.20.20.70">
    <property type="entry name" value="Aldolase class I"/>
    <property type="match status" value="1"/>
</dbReference>
<organism evidence="10 11">
    <name type="scientific">Fusobacterium mortiferum</name>
    <dbReference type="NCBI Taxonomy" id="850"/>
    <lineage>
        <taxon>Bacteria</taxon>
        <taxon>Fusobacteriati</taxon>
        <taxon>Fusobacteriota</taxon>
        <taxon>Fusobacteriia</taxon>
        <taxon>Fusobacteriales</taxon>
        <taxon>Fusobacteriaceae</taxon>
        <taxon>Fusobacterium</taxon>
    </lineage>
</organism>
<dbReference type="SFLD" id="SFLDG01067">
    <property type="entry name" value="SPASM/twitch_domain_containing"/>
    <property type="match status" value="1"/>
</dbReference>
<comment type="similarity">
    <text evidence="8">Belongs to the radical SAM superfamily. 7-carboxy-7-deazaguanine synthase family.</text>
</comment>
<dbReference type="Proteomes" id="UP000728968">
    <property type="component" value="Unassembled WGS sequence"/>
</dbReference>
<sequence>MAIYKVVEIFKSINGEGKKSGQLTMFIRFQKCNLCCTYCDTKWAIKESAPYTLMSDEEIYNKVIESGVKNVTLTGGEPLIQYEIEDLLLRFSNNKEISVEIETNGSISIENLTKMKNGPSFTMDYKLPASQMEEHMFLDNFKHLRGNDTVKFVAMDSNDLERLKEIVYKYDLIGKCNVYLSPVFGKIDLKEMVEFMKKNNMNGVTLQLQIHKIIWDPEERGV</sequence>
<feature type="binding site" evidence="8">
    <location>
        <position position="32"/>
    </location>
    <ligand>
        <name>[4Fe-4S] cluster</name>
        <dbReference type="ChEBI" id="CHEBI:49883"/>
        <note>4Fe-4S-S-AdoMet</note>
    </ligand>
</feature>
<evidence type="ECO:0000256" key="1">
    <source>
        <dbReference type="ARBA" id="ARBA00022485"/>
    </source>
</evidence>
<gene>
    <name evidence="8 10" type="primary">queE</name>
    <name evidence="10" type="ORF">H6A04_05535</name>
</gene>